<proteinExistence type="predicted"/>
<dbReference type="InterPro" id="IPR021447">
    <property type="entry name" value="DUF3097_C"/>
</dbReference>
<accession>A0A7Z8YA93</accession>
<evidence type="ECO:0000259" key="3">
    <source>
        <dbReference type="Pfam" id="PF22845"/>
    </source>
</evidence>
<dbReference type="InterPro" id="IPR053883">
    <property type="entry name" value="DUF3097_N"/>
</dbReference>
<protein>
    <submittedName>
        <fullName evidence="4">Protein of uncharacterized function (DUF3097)</fullName>
    </submittedName>
</protein>
<evidence type="ECO:0000259" key="2">
    <source>
        <dbReference type="Pfam" id="PF11296"/>
    </source>
</evidence>
<name>A0A7Z8YA93_9ACTO</name>
<evidence type="ECO:0000313" key="4">
    <source>
        <dbReference type="EMBL" id="VDG76381.1"/>
    </source>
</evidence>
<gene>
    <name evidence="4" type="ORF">NCTC10327_01026</name>
</gene>
<sequence>MIVNFSTGWNDRYGRDVLANSSAASADADSQGTSPVSGLGSAVGSGVGGARPAGSADRARLATYGAQDLEALEASRRVASRPVVAEPGLVVEDVASGFVGEIMRVAKRAGIWQMELEDRYGARRFFPLGRGWWIEGQPVDLQPPVAAPSPRRQVTASGSFHVRARARVARASRIWVEGKHDAELVQKVWGEDLALEGVVVEELLGVDNLQAVLDDFQPSQTRRAGVLVDHLVRGSKESHLACQAARPGVLILGHPYVDVWQAVKPAALGIPAWPEVPRGEDIKTGTLRRLGWPHATKEDIGRGWARILSCVHSYKDLEPSLLGRMEELIDFVTAPAAN</sequence>
<dbReference type="Pfam" id="PF11296">
    <property type="entry name" value="DUF3097_C"/>
    <property type="match status" value="1"/>
</dbReference>
<evidence type="ECO:0000256" key="1">
    <source>
        <dbReference type="SAM" id="MobiDB-lite"/>
    </source>
</evidence>
<evidence type="ECO:0000313" key="5">
    <source>
        <dbReference type="Proteomes" id="UP000269974"/>
    </source>
</evidence>
<dbReference type="EMBL" id="UYIO01000001">
    <property type="protein sequence ID" value="VDG76381.1"/>
    <property type="molecule type" value="Genomic_DNA"/>
</dbReference>
<comment type="caution">
    <text evidence="4">The sequence shown here is derived from an EMBL/GenBank/DDBJ whole genome shotgun (WGS) entry which is preliminary data.</text>
</comment>
<dbReference type="AlphaFoldDB" id="A0A7Z8YA93"/>
<organism evidence="4 5">
    <name type="scientific">Actinobaculum suis</name>
    <dbReference type="NCBI Taxonomy" id="1657"/>
    <lineage>
        <taxon>Bacteria</taxon>
        <taxon>Bacillati</taxon>
        <taxon>Actinomycetota</taxon>
        <taxon>Actinomycetes</taxon>
        <taxon>Actinomycetales</taxon>
        <taxon>Actinomycetaceae</taxon>
        <taxon>Actinobaculum</taxon>
    </lineage>
</organism>
<feature type="domain" description="DUF3097" evidence="3">
    <location>
        <begin position="83"/>
        <end position="144"/>
    </location>
</feature>
<feature type="region of interest" description="Disordered" evidence="1">
    <location>
        <begin position="25"/>
        <end position="54"/>
    </location>
</feature>
<feature type="compositionally biased region" description="Low complexity" evidence="1">
    <location>
        <begin position="25"/>
        <end position="40"/>
    </location>
</feature>
<feature type="domain" description="DUF3097" evidence="2">
    <location>
        <begin position="172"/>
        <end position="333"/>
    </location>
</feature>
<reference evidence="4 5" key="1">
    <citation type="submission" date="2018-11" db="EMBL/GenBank/DDBJ databases">
        <authorList>
            <consortium name="Pathogen Informatics"/>
        </authorList>
    </citation>
    <scope>NUCLEOTIDE SEQUENCE [LARGE SCALE GENOMIC DNA]</scope>
    <source>
        <strain evidence="4 5">NCTC10327</strain>
    </source>
</reference>
<feature type="compositionally biased region" description="Gly residues" evidence="1">
    <location>
        <begin position="41"/>
        <end position="51"/>
    </location>
</feature>
<dbReference type="Pfam" id="PF22845">
    <property type="entry name" value="DUF3097_N"/>
    <property type="match status" value="1"/>
</dbReference>
<dbReference type="Proteomes" id="UP000269974">
    <property type="component" value="Unassembled WGS sequence"/>
</dbReference>